<dbReference type="Proteomes" id="UP000297429">
    <property type="component" value="Unassembled WGS sequence"/>
</dbReference>
<comment type="caution">
    <text evidence="1">The sequence shown here is derived from an EMBL/GenBank/DDBJ whole genome shotgun (WGS) entry which is preliminary data.</text>
</comment>
<accession>A0A497Y3Z1</accession>
<sequence length="245" mass="27772">MPKTISFTCESFKNCEPTSLWSSNHWLFHLLSGMLCLLIVSCSGDPKQSSKAVAQKGSRPEQVIQNPKPQILRVSGNKAIRDTAIEVLDQKEIRFNGRLKRFFSFSEFRSVLGEPDSTKLLSEEEPCTNIFQEADGSIDPEAQYLYKNGSRFECSRGKVAIDEIKFSYGDFIVFHNITLNKHTTLVELTRLFPNATEHIGTMHVAGEGVLQVIQLREDKGNISDGHVNIFIKNGKLYSLHWWFPC</sequence>
<reference evidence="1 3" key="1">
    <citation type="submission" date="2018-10" db="EMBL/GenBank/DDBJ databases">
        <title>Genomic Encyclopedia of Archaeal and Bacterial Type Strains, Phase II (KMG-II): from individual species to whole genera.</title>
        <authorList>
            <person name="Goeker M."/>
        </authorList>
    </citation>
    <scope>NUCLEOTIDE SEQUENCE [LARGE SCALE GENOMIC DNA]</scope>
    <source>
        <strain evidence="1 3">DSM 19624</strain>
    </source>
</reference>
<organism evidence="1 3">
    <name type="scientific">Pedobacter alluvionis</name>
    <dbReference type="NCBI Taxonomy" id="475253"/>
    <lineage>
        <taxon>Bacteria</taxon>
        <taxon>Pseudomonadati</taxon>
        <taxon>Bacteroidota</taxon>
        <taxon>Sphingobacteriia</taxon>
        <taxon>Sphingobacteriales</taxon>
        <taxon>Sphingobacteriaceae</taxon>
        <taxon>Pedobacter</taxon>
    </lineage>
</organism>
<dbReference type="OrthoDB" id="883995at2"/>
<evidence type="ECO:0000313" key="1">
    <source>
        <dbReference type="EMBL" id="RLJ75177.1"/>
    </source>
</evidence>
<gene>
    <name evidence="1" type="ORF">BCL90_3528</name>
    <name evidence="2" type="ORF">E3V97_19110</name>
</gene>
<evidence type="ECO:0000313" key="4">
    <source>
        <dbReference type="Proteomes" id="UP000297429"/>
    </source>
</evidence>
<evidence type="ECO:0000313" key="3">
    <source>
        <dbReference type="Proteomes" id="UP000273898"/>
    </source>
</evidence>
<dbReference type="Proteomes" id="UP000273898">
    <property type="component" value="Unassembled WGS sequence"/>
</dbReference>
<reference evidence="2 4" key="2">
    <citation type="submission" date="2019-03" db="EMBL/GenBank/DDBJ databases">
        <authorList>
            <person name="He R.-H."/>
        </authorList>
    </citation>
    <scope>NUCLEOTIDE SEQUENCE [LARGE SCALE GENOMIC DNA]</scope>
    <source>
        <strain evidence="2 4">DSM 19624</strain>
    </source>
</reference>
<keyword evidence="4" id="KW-1185">Reference proteome</keyword>
<dbReference type="EMBL" id="RCCK01000012">
    <property type="protein sequence ID" value="RLJ75177.1"/>
    <property type="molecule type" value="Genomic_DNA"/>
</dbReference>
<dbReference type="AlphaFoldDB" id="A0A497Y3Z1"/>
<name>A0A497Y3Z1_9SPHI</name>
<protein>
    <recommendedName>
        <fullName evidence="5">Lipoprotein</fullName>
    </recommendedName>
</protein>
<dbReference type="EMBL" id="SOPX01000003">
    <property type="protein sequence ID" value="TFB30279.1"/>
    <property type="molecule type" value="Genomic_DNA"/>
</dbReference>
<evidence type="ECO:0008006" key="5">
    <source>
        <dbReference type="Google" id="ProtNLM"/>
    </source>
</evidence>
<dbReference type="RefSeq" id="WP_134380694.1">
    <property type="nucleotide sequence ID" value="NZ_RCCK01000012.1"/>
</dbReference>
<proteinExistence type="predicted"/>
<evidence type="ECO:0000313" key="2">
    <source>
        <dbReference type="EMBL" id="TFB30279.1"/>
    </source>
</evidence>